<evidence type="ECO:0000259" key="2">
    <source>
        <dbReference type="SMART" id="SM00198"/>
    </source>
</evidence>
<dbReference type="Pfam" id="PF00188">
    <property type="entry name" value="CAP"/>
    <property type="match status" value="1"/>
</dbReference>
<dbReference type="STRING" id="1150864.MILUP08_40915"/>
<dbReference type="InterPro" id="IPR014044">
    <property type="entry name" value="CAP_dom"/>
</dbReference>
<evidence type="ECO:0000313" key="4">
    <source>
        <dbReference type="Proteomes" id="UP000003448"/>
    </source>
</evidence>
<feature type="compositionally biased region" description="Low complexity" evidence="1">
    <location>
        <begin position="74"/>
        <end position="87"/>
    </location>
</feature>
<reference evidence="4" key="1">
    <citation type="journal article" date="2012" name="J. Bacteriol.">
        <title>Genome Sequence of Micromonospora lupini Lupac 08, Isolated from Root Nodules of Lupinus angustifolius.</title>
        <authorList>
            <person name="Alonso-Vega P."/>
            <person name="Normand P."/>
            <person name="Bacigalupe R."/>
            <person name="Pujic P."/>
            <person name="Lajus A."/>
            <person name="Vallenet D."/>
            <person name="Carro L."/>
            <person name="Coll P."/>
            <person name="Trujillo M.E."/>
        </authorList>
    </citation>
    <scope>NUCLEOTIDE SEQUENCE [LARGE SCALE GENOMIC DNA]</scope>
    <source>
        <strain evidence="4">Lupac 08</strain>
    </source>
</reference>
<keyword evidence="4" id="KW-1185">Reference proteome</keyword>
<dbReference type="SMART" id="SM00198">
    <property type="entry name" value="SCP"/>
    <property type="match status" value="1"/>
</dbReference>
<organism evidence="3 4">
    <name type="scientific">Micromonospora lupini str. Lupac 08</name>
    <dbReference type="NCBI Taxonomy" id="1150864"/>
    <lineage>
        <taxon>Bacteria</taxon>
        <taxon>Bacillati</taxon>
        <taxon>Actinomycetota</taxon>
        <taxon>Actinomycetes</taxon>
        <taxon>Micromonosporales</taxon>
        <taxon>Micromonosporaceae</taxon>
        <taxon>Micromonospora</taxon>
    </lineage>
</organism>
<gene>
    <name evidence="3" type="ORF">MILUP08_40915</name>
</gene>
<dbReference type="SUPFAM" id="SSF55797">
    <property type="entry name" value="PR-1-like"/>
    <property type="match status" value="1"/>
</dbReference>
<dbReference type="InterPro" id="IPR001283">
    <property type="entry name" value="CRISP-related"/>
</dbReference>
<dbReference type="PANTHER" id="PTHR10334">
    <property type="entry name" value="CYSTEINE-RICH SECRETORY PROTEIN-RELATED"/>
    <property type="match status" value="1"/>
</dbReference>
<evidence type="ECO:0000313" key="3">
    <source>
        <dbReference type="EMBL" id="CCH16004.1"/>
    </source>
</evidence>
<name>I0KWQ7_9ACTN</name>
<comment type="caution">
    <text evidence="3">The sequence shown here is derived from an EMBL/GenBank/DDBJ whole genome shotgun (WGS) entry which is preliminary data.</text>
</comment>
<feature type="region of interest" description="Disordered" evidence="1">
    <location>
        <begin position="67"/>
        <end position="87"/>
    </location>
</feature>
<dbReference type="EMBL" id="CAIE01000010">
    <property type="protein sequence ID" value="CCH16004.1"/>
    <property type="molecule type" value="Genomic_DNA"/>
</dbReference>
<protein>
    <recommendedName>
        <fullName evidence="2">SCP domain-containing protein</fullName>
    </recommendedName>
</protein>
<dbReference type="PRINTS" id="PR00837">
    <property type="entry name" value="V5TPXLIKE"/>
</dbReference>
<dbReference type="InterPro" id="IPR035940">
    <property type="entry name" value="CAP_sf"/>
</dbReference>
<accession>I0KWQ7</accession>
<feature type="domain" description="SCP" evidence="2">
    <location>
        <begin position="12"/>
        <end position="154"/>
    </location>
</feature>
<proteinExistence type="predicted"/>
<dbReference type="InterPro" id="IPR034113">
    <property type="entry name" value="SCP_GAPR1-like"/>
</dbReference>
<dbReference type="AlphaFoldDB" id="I0KWQ7"/>
<dbReference type="Proteomes" id="UP000003448">
    <property type="component" value="Unassembled WGS sequence"/>
</dbReference>
<dbReference type="Gene3D" id="3.40.33.10">
    <property type="entry name" value="CAP"/>
    <property type="match status" value="1"/>
</dbReference>
<dbReference type="eggNOG" id="COG2340">
    <property type="taxonomic scope" value="Bacteria"/>
</dbReference>
<dbReference type="OrthoDB" id="9794228at2"/>
<dbReference type="CDD" id="cd05382">
    <property type="entry name" value="CAP_GAPR1-like"/>
    <property type="match status" value="1"/>
</dbReference>
<sequence length="165" mass="17456">MREAFADQTDPAFLQEALSQINSYRAQHGAPPLTLDPQLVEYAKSRAAKMSAAGQISHDGLDRQQYGENAAWQATSTPGTPGAAAGATSDWYSEVDNFNFASPEGPHSGVVGHFTATVWKGSTKVGIGRVAGQGAEYYETFIVANFSPPGNMRGSFATNVSPKQG</sequence>
<dbReference type="RefSeq" id="WP_007455549.1">
    <property type="nucleotide sequence ID" value="NZ_HF570108.1"/>
</dbReference>
<evidence type="ECO:0000256" key="1">
    <source>
        <dbReference type="SAM" id="MobiDB-lite"/>
    </source>
</evidence>